<comment type="caution">
    <text evidence="2">The sequence shown here is derived from an EMBL/GenBank/DDBJ whole genome shotgun (WGS) entry which is preliminary data.</text>
</comment>
<accession>A0A176XDZ9</accession>
<gene>
    <name evidence="2" type="ORF">A7J57_19660</name>
</gene>
<feature type="chain" id="PRO_5008053356" evidence="1">
    <location>
        <begin position="27"/>
        <end position="122"/>
    </location>
</feature>
<reference evidence="2 3" key="1">
    <citation type="submission" date="2016-05" db="EMBL/GenBank/DDBJ databases">
        <authorList>
            <person name="Lavstsen T."/>
            <person name="Jespersen J.S."/>
        </authorList>
    </citation>
    <scope>NUCLEOTIDE SEQUENCE [LARGE SCALE GENOMIC DNA]</scope>
    <source>
        <strain evidence="2 3">KCJ1736</strain>
    </source>
</reference>
<proteinExistence type="predicted"/>
<organism evidence="2 3">
    <name type="scientific">Agrobacterium tumefaciens</name>
    <dbReference type="NCBI Taxonomy" id="358"/>
    <lineage>
        <taxon>Bacteria</taxon>
        <taxon>Pseudomonadati</taxon>
        <taxon>Pseudomonadota</taxon>
        <taxon>Alphaproteobacteria</taxon>
        <taxon>Hyphomicrobiales</taxon>
        <taxon>Rhizobiaceae</taxon>
        <taxon>Rhizobium/Agrobacterium group</taxon>
        <taxon>Agrobacterium</taxon>
        <taxon>Agrobacterium tumefaciens complex</taxon>
    </lineage>
</organism>
<protein>
    <submittedName>
        <fullName evidence="2">Uncharacterized protein</fullName>
    </submittedName>
</protein>
<name>A0A176XDZ9_AGRTU</name>
<dbReference type="EMBL" id="LXPS01000010">
    <property type="protein sequence ID" value="OAE47494.1"/>
    <property type="molecule type" value="Genomic_DNA"/>
</dbReference>
<evidence type="ECO:0000256" key="1">
    <source>
        <dbReference type="SAM" id="SignalP"/>
    </source>
</evidence>
<evidence type="ECO:0000313" key="2">
    <source>
        <dbReference type="EMBL" id="OAE47494.1"/>
    </source>
</evidence>
<sequence>MLQHRIVALIMMVAGGISISLQPAAAGDFHSRNYTTYRQSQVSFSTDGLPSTLPGGTYVGGISALRVRGNGNYFAVGSGISRQIATDGYRSLLAPKAKIMTISAETARDACAYEHGVCVIRP</sequence>
<feature type="signal peptide" evidence="1">
    <location>
        <begin position="1"/>
        <end position="26"/>
    </location>
</feature>
<evidence type="ECO:0000313" key="3">
    <source>
        <dbReference type="Proteomes" id="UP000077098"/>
    </source>
</evidence>
<dbReference type="AlphaFoldDB" id="A0A176XDZ9"/>
<dbReference type="Proteomes" id="UP000077098">
    <property type="component" value="Unassembled WGS sequence"/>
</dbReference>
<dbReference type="RefSeq" id="WP_063948316.1">
    <property type="nucleotide sequence ID" value="NZ_LXPS01000010.1"/>
</dbReference>
<keyword evidence="1" id="KW-0732">Signal</keyword>